<dbReference type="RefSeq" id="WP_013191089.1">
    <property type="nucleotide sequence ID" value="NC_014248.1"/>
</dbReference>
<evidence type="ECO:0000313" key="1">
    <source>
        <dbReference type="EMBL" id="ADI64072.1"/>
    </source>
</evidence>
<dbReference type="EMBL" id="CP002059">
    <property type="protein sequence ID" value="ADI64072.1"/>
    <property type="molecule type" value="Genomic_DNA"/>
</dbReference>
<gene>
    <name evidence="1" type="ordered locus">Aazo_2003</name>
</gene>
<accession>D7DWF5</accession>
<organism evidence="1 2">
    <name type="scientific">Nostoc azollae (strain 0708)</name>
    <name type="common">Anabaena azollae (strain 0708)</name>
    <dbReference type="NCBI Taxonomy" id="551115"/>
    <lineage>
        <taxon>Bacteria</taxon>
        <taxon>Bacillati</taxon>
        <taxon>Cyanobacteriota</taxon>
        <taxon>Cyanophyceae</taxon>
        <taxon>Nostocales</taxon>
        <taxon>Nostocaceae</taxon>
        <taxon>Trichormus</taxon>
    </lineage>
</organism>
<dbReference type="KEGG" id="naz:Aazo_2003"/>
<dbReference type="HOGENOM" id="CLU_3138353_0_0_3"/>
<protein>
    <submittedName>
        <fullName evidence="1">Uncharacterized protein</fullName>
    </submittedName>
</protein>
<dbReference type="Proteomes" id="UP000001511">
    <property type="component" value="Chromosome"/>
</dbReference>
<name>D7DWF5_NOSA0</name>
<keyword evidence="2" id="KW-1185">Reference proteome</keyword>
<proteinExistence type="predicted"/>
<dbReference type="AlphaFoldDB" id="D7DWF5"/>
<sequence length="49" mass="5401">MTDIKFSIEDENLITATDELLAIEGMTGNYAVDLEDVKKEPIITTVATK</sequence>
<evidence type="ECO:0000313" key="2">
    <source>
        <dbReference type="Proteomes" id="UP000001511"/>
    </source>
</evidence>
<reference evidence="1 2" key="1">
    <citation type="journal article" date="2010" name="PLoS ONE">
        <title>Genome erosion in a nitrogen-fixing vertically transmitted endosymbiotic multicellular cyanobacterium.</title>
        <authorList>
            <person name="Ran L."/>
            <person name="Larsson J."/>
            <person name="Vigil-Stenman T."/>
            <person name="Nylander J.A."/>
            <person name="Ininbergs K."/>
            <person name="Zheng W.W."/>
            <person name="Lapidus A."/>
            <person name="Lowry S."/>
            <person name="Haselkorn R."/>
            <person name="Bergman B."/>
        </authorList>
    </citation>
    <scope>NUCLEOTIDE SEQUENCE [LARGE SCALE GENOMIC DNA]</scope>
    <source>
        <strain evidence="1 2">0708</strain>
    </source>
</reference>